<organism evidence="1 2">
    <name type="scientific">Halobacillus trueperi</name>
    <dbReference type="NCBI Taxonomy" id="156205"/>
    <lineage>
        <taxon>Bacteria</taxon>
        <taxon>Bacillati</taxon>
        <taxon>Bacillota</taxon>
        <taxon>Bacilli</taxon>
        <taxon>Bacillales</taxon>
        <taxon>Bacillaceae</taxon>
        <taxon>Halobacillus</taxon>
    </lineage>
</organism>
<reference evidence="1 2" key="1">
    <citation type="submission" date="2018-08" db="EMBL/GenBank/DDBJ databases">
        <title>Genome sequence of strict halophilic Halobacillus trueperi SS1 isolated from Lunsu, a salty water body of North West Himalayas.</title>
        <authorList>
            <person name="Gupta S."/>
            <person name="Sharma P."/>
            <person name="Dev K."/>
            <person name="Baumler D."/>
            <person name="Sourirajan A."/>
        </authorList>
    </citation>
    <scope>NUCLEOTIDE SEQUENCE [LARGE SCALE GENOMIC DNA]</scope>
    <source>
        <strain evidence="1 2">SS1</strain>
    </source>
</reference>
<proteinExistence type="predicted"/>
<accession>A0A3D8VCI1</accession>
<sequence length="149" mass="17488">MDYKMIRNLLDMIGEHDGKSYPPVISYLVSKFEEERLNSQRELTYKIRKAKFAYLQTLYEYYKVKVTFESTQKSLNENSIQQNTLPKPFLLDEMGVYKGVDRSLRICDHEILQAMYHGNIADNVHLYIDLGLIAASNDEANQIRQKLMK</sequence>
<dbReference type="EMBL" id="QTLC01000090">
    <property type="protein sequence ID" value="RDY66538.1"/>
    <property type="molecule type" value="Genomic_DNA"/>
</dbReference>
<name>A0A3D8VCI1_9BACI</name>
<evidence type="ECO:0000313" key="1">
    <source>
        <dbReference type="EMBL" id="RDY66538.1"/>
    </source>
</evidence>
<gene>
    <name evidence="1" type="ORF">DXT76_20725</name>
</gene>
<dbReference type="RefSeq" id="WP_115895224.1">
    <property type="nucleotide sequence ID" value="NZ_QTLC01000090.1"/>
</dbReference>
<comment type="caution">
    <text evidence="1">The sequence shown here is derived from an EMBL/GenBank/DDBJ whole genome shotgun (WGS) entry which is preliminary data.</text>
</comment>
<evidence type="ECO:0000313" key="2">
    <source>
        <dbReference type="Proteomes" id="UP000257032"/>
    </source>
</evidence>
<dbReference type="AlphaFoldDB" id="A0A3D8VCI1"/>
<protein>
    <submittedName>
        <fullName evidence="1">Uncharacterized protein</fullName>
    </submittedName>
</protein>
<dbReference type="Proteomes" id="UP000257032">
    <property type="component" value="Unassembled WGS sequence"/>
</dbReference>